<evidence type="ECO:0000313" key="2">
    <source>
        <dbReference type="EMBL" id="CAG6015747.1"/>
    </source>
</evidence>
<accession>A0A8S4BZ19</accession>
<evidence type="ECO:0000256" key="1">
    <source>
        <dbReference type="SAM" id="MobiDB-lite"/>
    </source>
</evidence>
<feature type="region of interest" description="Disordered" evidence="1">
    <location>
        <begin position="1"/>
        <end position="22"/>
    </location>
</feature>
<comment type="caution">
    <text evidence="2">The sequence shown here is derived from an EMBL/GenBank/DDBJ whole genome shotgun (WGS) entry which is preliminary data.</text>
</comment>
<name>A0A8S4BZ19_9TELE</name>
<gene>
    <name evidence="2" type="ORF">MMEN_LOCUS19800</name>
</gene>
<evidence type="ECO:0000313" key="3">
    <source>
        <dbReference type="Proteomes" id="UP000677803"/>
    </source>
</evidence>
<organism evidence="2 3">
    <name type="scientific">Menidia menidia</name>
    <name type="common">Atlantic silverside</name>
    <dbReference type="NCBI Taxonomy" id="238744"/>
    <lineage>
        <taxon>Eukaryota</taxon>
        <taxon>Metazoa</taxon>
        <taxon>Chordata</taxon>
        <taxon>Craniata</taxon>
        <taxon>Vertebrata</taxon>
        <taxon>Euteleostomi</taxon>
        <taxon>Actinopterygii</taxon>
        <taxon>Neopterygii</taxon>
        <taxon>Teleostei</taxon>
        <taxon>Neoteleostei</taxon>
        <taxon>Acanthomorphata</taxon>
        <taxon>Ovalentaria</taxon>
        <taxon>Atherinomorphae</taxon>
        <taxon>Atheriniformes</taxon>
        <taxon>Atherinopsidae</taxon>
        <taxon>Menidiinae</taxon>
        <taxon>Menidia</taxon>
    </lineage>
</organism>
<sequence length="59" mass="6257">MDEFAAAANTNEGADNNCCGDNENFVDTPNEASTDSEYLGLGFSAVGIVEKASERRQPI</sequence>
<protein>
    <submittedName>
        <fullName evidence="2">(Atlantic silverside) hypothetical protein</fullName>
    </submittedName>
</protein>
<keyword evidence="3" id="KW-1185">Reference proteome</keyword>
<dbReference type="EMBL" id="CAJRST010038888">
    <property type="protein sequence ID" value="CAG6015747.1"/>
    <property type="molecule type" value="Genomic_DNA"/>
</dbReference>
<proteinExistence type="predicted"/>
<dbReference type="AlphaFoldDB" id="A0A8S4BZ19"/>
<dbReference type="Proteomes" id="UP000677803">
    <property type="component" value="Unassembled WGS sequence"/>
</dbReference>
<reference evidence="2" key="1">
    <citation type="submission" date="2021-05" db="EMBL/GenBank/DDBJ databases">
        <authorList>
            <person name="Tigano A."/>
        </authorList>
    </citation>
    <scope>NUCLEOTIDE SEQUENCE</scope>
</reference>